<dbReference type="SUPFAM" id="SSF51182">
    <property type="entry name" value="RmlC-like cupins"/>
    <property type="match status" value="1"/>
</dbReference>
<evidence type="ECO:0000313" key="9">
    <source>
        <dbReference type="EMBL" id="GJS80071.1"/>
    </source>
</evidence>
<keyword evidence="10" id="KW-1185">Reference proteome</keyword>
<feature type="non-terminal residue" evidence="9">
    <location>
        <position position="1"/>
    </location>
</feature>
<dbReference type="EMBL" id="BQNB010010645">
    <property type="protein sequence ID" value="GJS80071.1"/>
    <property type="molecule type" value="Genomic_DNA"/>
</dbReference>
<evidence type="ECO:0000256" key="7">
    <source>
        <dbReference type="ARBA" id="ARBA00024284"/>
    </source>
</evidence>
<dbReference type="PANTHER" id="PTHR22966:SF63">
    <property type="entry name" value="CYSTEINE DIOXYGENASE"/>
    <property type="match status" value="1"/>
</dbReference>
<dbReference type="EC" id="1.13.11.20" evidence="3"/>
<dbReference type="PANTHER" id="PTHR22966">
    <property type="entry name" value="2-AMINOETHANETHIOL DIOXYGENASE"/>
    <property type="match status" value="1"/>
</dbReference>
<organism evidence="9 10">
    <name type="scientific">Tanacetum coccineum</name>
    <dbReference type="NCBI Taxonomy" id="301880"/>
    <lineage>
        <taxon>Eukaryota</taxon>
        <taxon>Viridiplantae</taxon>
        <taxon>Streptophyta</taxon>
        <taxon>Embryophyta</taxon>
        <taxon>Tracheophyta</taxon>
        <taxon>Spermatophyta</taxon>
        <taxon>Magnoliopsida</taxon>
        <taxon>eudicotyledons</taxon>
        <taxon>Gunneridae</taxon>
        <taxon>Pentapetalae</taxon>
        <taxon>asterids</taxon>
        <taxon>campanulids</taxon>
        <taxon>Asterales</taxon>
        <taxon>Asteraceae</taxon>
        <taxon>Asteroideae</taxon>
        <taxon>Anthemideae</taxon>
        <taxon>Anthemidinae</taxon>
        <taxon>Tanacetum</taxon>
    </lineage>
</organism>
<sequence>GLPEDVGIPRNLQFLDPDNTILYLFFLPQNAIIPLHNHQGMIVFSKMLLGKLHIKAYDLVNPNIAVNSPPPSQPKLASLKTDSVFTAPCNTSVLYPTSGGNIHSFTAITPCAILDVVGPSYSIKDGRDCIYYRDISHSVSQYPTQHTLNRKSSTPELTRHRDKQLYWDGDMIQCIFMECGDTLVRGTITMLMPSDSTHAGLLRSINWEFHTCRKFVYREMLRGQLKAGDSTTFRCHPPLWLSGKVSSPLVAGRCSGKPKGHRSKILPQQIGAIRGTPIPNYQELRMAGPTSEPITPLNRVTGSNNNNNDHSPSLQDQILNHISSLKTLIKEHNKKAGTLITPIRLTFGDEGG</sequence>
<dbReference type="InterPro" id="IPR011051">
    <property type="entry name" value="RmlC_Cupin_sf"/>
</dbReference>
<feature type="region of interest" description="Disordered" evidence="8">
    <location>
        <begin position="292"/>
        <end position="314"/>
    </location>
</feature>
<keyword evidence="5" id="KW-0560">Oxidoreductase</keyword>
<comment type="catalytic activity">
    <reaction evidence="7">
        <text>L-cysteine + O2 = 3-sulfino-L-alanine + H(+)</text>
        <dbReference type="Rhea" id="RHEA:20441"/>
        <dbReference type="ChEBI" id="CHEBI:15378"/>
        <dbReference type="ChEBI" id="CHEBI:15379"/>
        <dbReference type="ChEBI" id="CHEBI:35235"/>
        <dbReference type="ChEBI" id="CHEBI:61085"/>
        <dbReference type="EC" id="1.13.11.20"/>
    </reaction>
    <physiologicalReaction direction="left-to-right" evidence="7">
        <dbReference type="Rhea" id="RHEA:20442"/>
    </physiologicalReaction>
</comment>
<evidence type="ECO:0000256" key="6">
    <source>
        <dbReference type="ARBA" id="ARBA00023004"/>
    </source>
</evidence>
<evidence type="ECO:0000256" key="5">
    <source>
        <dbReference type="ARBA" id="ARBA00023002"/>
    </source>
</evidence>
<gene>
    <name evidence="9" type="ORF">Tco_0729952</name>
</gene>
<comment type="cofactor">
    <cofactor evidence="1">
        <name>Fe(2+)</name>
        <dbReference type="ChEBI" id="CHEBI:29033"/>
    </cofactor>
</comment>
<dbReference type="InterPro" id="IPR012864">
    <property type="entry name" value="PCO/ADO"/>
</dbReference>
<reference evidence="9" key="1">
    <citation type="journal article" date="2022" name="Int. J. Mol. Sci.">
        <title>Draft Genome of Tanacetum Coccineum: Genomic Comparison of Closely Related Tanacetum-Family Plants.</title>
        <authorList>
            <person name="Yamashiro T."/>
            <person name="Shiraishi A."/>
            <person name="Nakayama K."/>
            <person name="Satake H."/>
        </authorList>
    </citation>
    <scope>NUCLEOTIDE SEQUENCE</scope>
</reference>
<feature type="compositionally biased region" description="Polar residues" evidence="8">
    <location>
        <begin position="298"/>
        <end position="314"/>
    </location>
</feature>
<dbReference type="CDD" id="cd20289">
    <property type="entry name" value="cupin_ADO"/>
    <property type="match status" value="1"/>
</dbReference>
<dbReference type="Pfam" id="PF07847">
    <property type="entry name" value="PCO_ADO"/>
    <property type="match status" value="1"/>
</dbReference>
<evidence type="ECO:0000256" key="1">
    <source>
        <dbReference type="ARBA" id="ARBA00001954"/>
    </source>
</evidence>
<comment type="similarity">
    <text evidence="2">Belongs to the cysteine dioxygenase family.</text>
</comment>
<reference evidence="9" key="2">
    <citation type="submission" date="2022-01" db="EMBL/GenBank/DDBJ databases">
        <authorList>
            <person name="Yamashiro T."/>
            <person name="Shiraishi A."/>
            <person name="Satake H."/>
            <person name="Nakayama K."/>
        </authorList>
    </citation>
    <scope>NUCLEOTIDE SEQUENCE</scope>
</reference>
<protein>
    <recommendedName>
        <fullName evidence="3">cysteine dioxygenase</fullName>
        <ecNumber evidence="3">1.13.11.20</ecNumber>
    </recommendedName>
</protein>
<name>A0ABQ4YST8_9ASTR</name>
<evidence type="ECO:0000256" key="2">
    <source>
        <dbReference type="ARBA" id="ARBA00006622"/>
    </source>
</evidence>
<comment type="caution">
    <text evidence="9">The sequence shown here is derived from an EMBL/GenBank/DDBJ whole genome shotgun (WGS) entry which is preliminary data.</text>
</comment>
<evidence type="ECO:0000313" key="10">
    <source>
        <dbReference type="Proteomes" id="UP001151760"/>
    </source>
</evidence>
<accession>A0ABQ4YST8</accession>
<keyword evidence="6" id="KW-0408">Iron</keyword>
<proteinExistence type="inferred from homology"/>
<keyword evidence="4" id="KW-0479">Metal-binding</keyword>
<evidence type="ECO:0000256" key="3">
    <source>
        <dbReference type="ARBA" id="ARBA00013133"/>
    </source>
</evidence>
<evidence type="ECO:0000256" key="4">
    <source>
        <dbReference type="ARBA" id="ARBA00022723"/>
    </source>
</evidence>
<dbReference type="Proteomes" id="UP001151760">
    <property type="component" value="Unassembled WGS sequence"/>
</dbReference>
<evidence type="ECO:0000256" key="8">
    <source>
        <dbReference type="SAM" id="MobiDB-lite"/>
    </source>
</evidence>